<dbReference type="SUPFAM" id="SSF48557">
    <property type="entry name" value="L-aspartase-like"/>
    <property type="match status" value="1"/>
</dbReference>
<gene>
    <name evidence="2" type="ORF">FW781_19960</name>
</gene>
<dbReference type="Proteomes" id="UP000323884">
    <property type="component" value="Unassembled WGS sequence"/>
</dbReference>
<reference evidence="2 3" key="1">
    <citation type="submission" date="2019-08" db="EMBL/GenBank/DDBJ databases">
        <title>Draft genome sequence of Chryseobacterium sp. Gsoil 183.</title>
        <authorList>
            <person name="Im W.-T."/>
        </authorList>
    </citation>
    <scope>NUCLEOTIDE SEQUENCE [LARGE SCALE GENOMIC DNA]</scope>
    <source>
        <strain evidence="2 3">Gsoil 183</strain>
    </source>
</reference>
<dbReference type="EMBL" id="VTRU01000006">
    <property type="protein sequence ID" value="TZF93245.1"/>
    <property type="molecule type" value="Genomic_DNA"/>
</dbReference>
<accession>A0A5D8ZE56</accession>
<protein>
    <submittedName>
        <fullName evidence="2">Aromatic amino acid lyase</fullName>
    </submittedName>
</protein>
<dbReference type="InterPro" id="IPR024083">
    <property type="entry name" value="Fumarase/histidase_N"/>
</dbReference>
<dbReference type="OrthoDB" id="9806955at2"/>
<dbReference type="Gene3D" id="1.10.275.10">
    <property type="entry name" value="Fumarase/aspartase (N-terminal domain)"/>
    <property type="match status" value="1"/>
</dbReference>
<dbReference type="FunFam" id="1.10.275.10:FF:000005">
    <property type="entry name" value="Histidine ammonia-lyase"/>
    <property type="match status" value="1"/>
</dbReference>
<dbReference type="Gene3D" id="1.20.200.10">
    <property type="entry name" value="Fumarase/aspartase (Central domain)"/>
    <property type="match status" value="1"/>
</dbReference>
<keyword evidence="3" id="KW-1185">Reference proteome</keyword>
<evidence type="ECO:0000313" key="2">
    <source>
        <dbReference type="EMBL" id="TZF93245.1"/>
    </source>
</evidence>
<organism evidence="2 3">
    <name type="scientific">Chryseobacterium panacisoli</name>
    <dbReference type="NCBI Taxonomy" id="1807141"/>
    <lineage>
        <taxon>Bacteria</taxon>
        <taxon>Pseudomonadati</taxon>
        <taxon>Bacteroidota</taxon>
        <taxon>Flavobacteriia</taxon>
        <taxon>Flavobacteriales</taxon>
        <taxon>Weeksellaceae</taxon>
        <taxon>Chryseobacterium group</taxon>
        <taxon>Chryseobacterium</taxon>
    </lineage>
</organism>
<keyword evidence="1 2" id="KW-0456">Lyase</keyword>
<dbReference type="PANTHER" id="PTHR10362">
    <property type="entry name" value="HISTIDINE AMMONIA-LYASE"/>
    <property type="match status" value="1"/>
</dbReference>
<dbReference type="GO" id="GO:0016841">
    <property type="term" value="F:ammonia-lyase activity"/>
    <property type="evidence" value="ECO:0007669"/>
    <property type="project" value="UniProtKB-ARBA"/>
</dbReference>
<dbReference type="InterPro" id="IPR001106">
    <property type="entry name" value="Aromatic_Lyase"/>
</dbReference>
<proteinExistence type="predicted"/>
<dbReference type="Pfam" id="PF00221">
    <property type="entry name" value="Lyase_aromatic"/>
    <property type="match status" value="1"/>
</dbReference>
<evidence type="ECO:0000313" key="3">
    <source>
        <dbReference type="Proteomes" id="UP000323884"/>
    </source>
</evidence>
<evidence type="ECO:0000256" key="1">
    <source>
        <dbReference type="ARBA" id="ARBA00023239"/>
    </source>
</evidence>
<name>A0A5D8ZE56_9FLAO</name>
<dbReference type="CDD" id="cd00332">
    <property type="entry name" value="PAL-HAL"/>
    <property type="match status" value="1"/>
</dbReference>
<dbReference type="InterPro" id="IPR008948">
    <property type="entry name" value="L-Aspartase-like"/>
</dbReference>
<dbReference type="AlphaFoldDB" id="A0A5D8ZE56"/>
<comment type="caution">
    <text evidence="2">The sequence shown here is derived from an EMBL/GenBank/DDBJ whole genome shotgun (WGS) entry which is preliminary data.</text>
</comment>
<sequence>MMKINNFLELKDFQKIIIENEKIELDESLLSRVDKSFQFLKEFSKNKVIYGVNTGFGPMAQFKISDEDTHQLQYNLIRSHSSGIGNPLPADEVKACMLARLNTLSLGNSGVHQSVIYLLQELINRDITPLIFEHGGVGASGDLVQLAHLALVLIGEGEVFYKGERKSTKEVFETEGLAPIKVEIREGLALMNGTSVMSGIGIVNAYKANQLTDISLRLSCAINEIVQAYDDHLSEALNGTKKHYGQQKVAERMRAHLADSKLIRKREDHLYTHFEEQEKVFKEKVQEYYSLRCVPQILGPVLDTLEYTEKVLENEINSANDNPIINVEDQHVYHGGNFHGDYISLEMDKLKIVVTKLTMLAERQLNYLLNAKINEILPPFVNLGKLGFNFGMQGVQFTATSTTAESQMLSNSMYVHSIPNNNDNQDIVSMGTNAAVICRKVIENAFEVLAIEAITIIQAVEYLGFQDKVSSSTKELYDEIRKIIPAFSDDMVMYPYLEEVKKYLKGM</sequence>